<dbReference type="SMART" id="SM00906">
    <property type="entry name" value="Fungal_trans"/>
    <property type="match status" value="1"/>
</dbReference>
<sequence>MLHEEVKRLTDRVAFLEGLVQTYDMPRRLSTAHSPGSLDSHTATSQEKAKDASPYGSKLTVTESNGLRKRSHSLGSKDEPFPKKRQIDPGISPLETIRPMSTPQSPSTIEAQFYIQQELDATKDLSSTRRTVLKSAMEFISQLSERPKVTIGARTGFSCSGTALQDIHYPTIEFLYWMLKEINSNSMGFHVSYFMKHVSPKSLERMGVALLHQQEDQETLLLYSICVNSMAAKFLNTILLEETNDDMAQEVRTATEKYRTSAQLAMSRIHLLASPSLTLLQTLLCSAFISQGAGDTAACWTFTSAACKTCMDLGLHVGRGDFWNLEGEDNELYYCFVWCYILDKGFSMNLGRRTCLLDTDLIKSTESVWTSGRTPVNLLTVYLELSRLQSVVVADLDCKTSEEGSFEQSHQSTLIAKLLEQMHDAKENLDGFRGLYMDSEMHALEFSYYSVMTGIRRAERVSMGGKTSVGENCLEAARSAIASLRSLQKSQPVGNEGTRLSFVNWTLLFYPLTPFFVLFCNVVATSNRDDFALMKSMTEELSELAVLSTSIERLQRLFTVFLSLAEPLLDESIDQHTTADATTNPPTLRTAHRRQRNSNGQALDMYFKLKEAKPKPTFAATAASTRAAARHKPDPTSAPPPWDGGPYTSTFHLSDLATPAPTSTPAATAAAGNGISPSPAPSHASAVTSAAGSSYAMHFSLPPEASTAGYDIPFWELFDVQPSLDWLDVDLGSMPGVMMGMGGGHGGGGDGGGDNG</sequence>
<gene>
    <name evidence="8" type="ORF">SLS56_009189</name>
</gene>
<evidence type="ECO:0000313" key="8">
    <source>
        <dbReference type="EMBL" id="KAL1621410.1"/>
    </source>
</evidence>
<feature type="region of interest" description="Disordered" evidence="6">
    <location>
        <begin position="30"/>
        <end position="106"/>
    </location>
</feature>
<comment type="caution">
    <text evidence="8">The sequence shown here is derived from an EMBL/GenBank/DDBJ whole genome shotgun (WGS) entry which is preliminary data.</text>
</comment>
<feature type="compositionally biased region" description="Low complexity" evidence="6">
    <location>
        <begin position="657"/>
        <end position="671"/>
    </location>
</feature>
<keyword evidence="5" id="KW-0539">Nucleus</keyword>
<feature type="region of interest" description="Disordered" evidence="6">
    <location>
        <begin position="575"/>
        <end position="596"/>
    </location>
</feature>
<dbReference type="Pfam" id="PF04082">
    <property type="entry name" value="Fungal_trans"/>
    <property type="match status" value="1"/>
</dbReference>
<feature type="domain" description="Xylanolytic transcriptional activator regulatory" evidence="7">
    <location>
        <begin position="299"/>
        <end position="369"/>
    </location>
</feature>
<dbReference type="CDD" id="cd12148">
    <property type="entry name" value="fungal_TF_MHR"/>
    <property type="match status" value="1"/>
</dbReference>
<accession>A0ABR3SI29</accession>
<evidence type="ECO:0000256" key="6">
    <source>
        <dbReference type="SAM" id="MobiDB-lite"/>
    </source>
</evidence>
<evidence type="ECO:0000313" key="9">
    <source>
        <dbReference type="Proteomes" id="UP001521116"/>
    </source>
</evidence>
<dbReference type="EMBL" id="JAJVDC020000150">
    <property type="protein sequence ID" value="KAL1621410.1"/>
    <property type="molecule type" value="Genomic_DNA"/>
</dbReference>
<evidence type="ECO:0000256" key="4">
    <source>
        <dbReference type="ARBA" id="ARBA00023163"/>
    </source>
</evidence>
<keyword evidence="3" id="KW-0238">DNA-binding</keyword>
<evidence type="ECO:0000259" key="7">
    <source>
        <dbReference type="SMART" id="SM00906"/>
    </source>
</evidence>
<reference evidence="8 9" key="1">
    <citation type="submission" date="2024-02" db="EMBL/GenBank/DDBJ databases">
        <title>De novo assembly and annotation of 12 fungi associated with fruit tree decline syndrome in Ontario, Canada.</title>
        <authorList>
            <person name="Sulman M."/>
            <person name="Ellouze W."/>
            <person name="Ilyukhin E."/>
        </authorList>
    </citation>
    <scope>NUCLEOTIDE SEQUENCE [LARGE SCALE GENOMIC DNA]</scope>
    <source>
        <strain evidence="8 9">M1-105</strain>
    </source>
</reference>
<evidence type="ECO:0000256" key="1">
    <source>
        <dbReference type="ARBA" id="ARBA00004123"/>
    </source>
</evidence>
<dbReference type="InterPro" id="IPR050987">
    <property type="entry name" value="AtrR-like"/>
</dbReference>
<feature type="compositionally biased region" description="Basic and acidic residues" evidence="6">
    <location>
        <begin position="75"/>
        <end position="87"/>
    </location>
</feature>
<feature type="compositionally biased region" description="Polar residues" evidence="6">
    <location>
        <begin position="575"/>
        <end position="587"/>
    </location>
</feature>
<dbReference type="Proteomes" id="UP001521116">
    <property type="component" value="Unassembled WGS sequence"/>
</dbReference>
<dbReference type="InterPro" id="IPR007219">
    <property type="entry name" value="XnlR_reg_dom"/>
</dbReference>
<name>A0ABR3SI29_9PEZI</name>
<evidence type="ECO:0000256" key="2">
    <source>
        <dbReference type="ARBA" id="ARBA00023015"/>
    </source>
</evidence>
<protein>
    <recommendedName>
        <fullName evidence="7">Xylanolytic transcriptional activator regulatory domain-containing protein</fullName>
    </recommendedName>
</protein>
<comment type="subcellular location">
    <subcellularLocation>
        <location evidence="1">Nucleus</location>
    </subcellularLocation>
</comment>
<keyword evidence="2" id="KW-0805">Transcription regulation</keyword>
<organism evidence="8 9">
    <name type="scientific">Neofusicoccum ribis</name>
    <dbReference type="NCBI Taxonomy" id="45134"/>
    <lineage>
        <taxon>Eukaryota</taxon>
        <taxon>Fungi</taxon>
        <taxon>Dikarya</taxon>
        <taxon>Ascomycota</taxon>
        <taxon>Pezizomycotina</taxon>
        <taxon>Dothideomycetes</taxon>
        <taxon>Dothideomycetes incertae sedis</taxon>
        <taxon>Botryosphaeriales</taxon>
        <taxon>Botryosphaeriaceae</taxon>
        <taxon>Neofusicoccum</taxon>
    </lineage>
</organism>
<dbReference type="PANTHER" id="PTHR46910">
    <property type="entry name" value="TRANSCRIPTION FACTOR PDR1"/>
    <property type="match status" value="1"/>
</dbReference>
<evidence type="ECO:0000256" key="3">
    <source>
        <dbReference type="ARBA" id="ARBA00023125"/>
    </source>
</evidence>
<dbReference type="PANTHER" id="PTHR46910:SF37">
    <property type="entry name" value="ZN(II)2CYS6 TRANSCRIPTION FACTOR (EUROFUNG)"/>
    <property type="match status" value="1"/>
</dbReference>
<feature type="compositionally biased region" description="Low complexity" evidence="6">
    <location>
        <begin position="618"/>
        <end position="627"/>
    </location>
</feature>
<keyword evidence="9" id="KW-1185">Reference proteome</keyword>
<keyword evidence="4" id="KW-0804">Transcription</keyword>
<evidence type="ECO:0000256" key="5">
    <source>
        <dbReference type="ARBA" id="ARBA00023242"/>
    </source>
</evidence>
<feature type="region of interest" description="Disordered" evidence="6">
    <location>
        <begin position="618"/>
        <end position="686"/>
    </location>
</feature>
<feature type="compositionally biased region" description="Polar residues" evidence="6">
    <location>
        <begin position="31"/>
        <end position="46"/>
    </location>
</feature>
<proteinExistence type="predicted"/>